<keyword evidence="3" id="KW-0325">Glycoprotein</keyword>
<protein>
    <submittedName>
        <fullName evidence="8">Protein spaetzle</fullName>
    </submittedName>
</protein>
<feature type="domain" description="Spaetzle" evidence="6">
    <location>
        <begin position="484"/>
        <end position="572"/>
    </location>
</feature>
<dbReference type="Gene3D" id="2.10.90.10">
    <property type="entry name" value="Cystine-knot cytokines"/>
    <property type="match status" value="1"/>
</dbReference>
<dbReference type="PANTHER" id="PTHR23199:SF12">
    <property type="entry name" value="NEUROTROPHIN 1-RELATED"/>
    <property type="match status" value="1"/>
</dbReference>
<feature type="compositionally biased region" description="Polar residues" evidence="4">
    <location>
        <begin position="888"/>
        <end position="900"/>
    </location>
</feature>
<dbReference type="GO" id="GO:0005121">
    <property type="term" value="F:Toll binding"/>
    <property type="evidence" value="ECO:0007669"/>
    <property type="project" value="TreeGrafter"/>
</dbReference>
<feature type="region of interest" description="Disordered" evidence="4">
    <location>
        <begin position="887"/>
        <end position="918"/>
    </location>
</feature>
<evidence type="ECO:0000256" key="5">
    <source>
        <dbReference type="SAM" id="SignalP"/>
    </source>
</evidence>
<dbReference type="InterPro" id="IPR052444">
    <property type="entry name" value="Spz/Toll_ligand-like"/>
</dbReference>
<sequence>MNTIQIFYYCFLAILYCLLYAVTAFGDELADFDFTEIEWNYDGKDNEEQSQNVVKHNSMQPLTIFGDFEEENQVRPIDLRGNVLKSALSKALTNASLRQKFVEVMPILRVLSSQQRLALSALISAQINARENQVLKLEQVRMMFGDNKNLLLPIVFDIANLVRNSASKYLDFSLGISATRPLQNKSADSRMDNVSLVEFDENDHPGMVDIANFFSDTGEEMLDPQVINEELQVVKNNTSTLKKNTLSTNENAARRRKRAVTTPEFVHKLIRSLPPSTNDDINGHFLSGKEVKLNTSGFLSSKDLNADDLNSINRTTLKEEKEQLQHAVEDDALANLNGTALNMQRNTELPGRDLDEPLPSPEELISGPRYRISSNKIHRGRPKHMPTKRKRPEVSRIRPKGTLHHNAEEGVMSHKKCERFTSSMCIRTEDYPLEQIMGSIRRHKNAMTALWADYHNKYDQLDTIDDFDDFSIRRREDETSRNGMCQSIVRYARPQKARSASGEWKYIVNTGQHTQTLRLEKCIVPQESCSYLSKAYHSQCAQIYNYHRLLSWDQMRGLHVDIFKVPTCCSCQLVAYSSLADTKSRDFTPSLNADVYSTINEELDYNDDQDEDDLSYQVNNGIRKKHKRQDVGLINNQLLLGSQISKTKLHTTKPTLGSYLSPPGDEESRGPFDYVHPHHSSSSSSTSFKKQIMDATRRRPLKTKGPSNIFNEARLDLDFSPSELHQEQEVNFSSGLLATANKRVLQKRQRIHSVLHTAPASTPPISAEFGDAIASVISNSPVAVRAKPNSATTSIRRVAENRGGIATNANQVPTSDSFYLSTLQNQTNFSNKGGVYRNRQLLKTQSPRFRSTSSITSATTEIPGSTQAVNNNKNQWSVHQKYQKPFEKSSNIPSFHGNSIDSKENSTKLDDEARPSIRMSFGPGAKRINYSYHPIIDFFENHKYSNTAAAIKAIDDHRKNTNSQGQSYPKTRELDQPISLVVSSKNSETKPLLRDISGEFRADDNIWHPVILN</sequence>
<evidence type="ECO:0000256" key="4">
    <source>
        <dbReference type="SAM" id="MobiDB-lite"/>
    </source>
</evidence>
<feature type="signal peptide" evidence="5">
    <location>
        <begin position="1"/>
        <end position="26"/>
    </location>
</feature>
<evidence type="ECO:0000259" key="6">
    <source>
        <dbReference type="Pfam" id="PF16077"/>
    </source>
</evidence>
<feature type="domain" description="Neurotrophin 1 N-terminal" evidence="7">
    <location>
        <begin position="80"/>
        <end position="169"/>
    </location>
</feature>
<feature type="compositionally biased region" description="Basic and acidic residues" evidence="4">
    <location>
        <begin position="901"/>
        <end position="915"/>
    </location>
</feature>
<evidence type="ECO:0000259" key="7">
    <source>
        <dbReference type="Pfam" id="PF24103"/>
    </source>
</evidence>
<dbReference type="OrthoDB" id="8197497at2759"/>
<name>W8CCP9_CERCA</name>
<keyword evidence="2" id="KW-1015">Disulfide bond</keyword>
<dbReference type="InterPro" id="IPR029034">
    <property type="entry name" value="Cystine-knot_cytokine"/>
</dbReference>
<dbReference type="InterPro" id="IPR032104">
    <property type="entry name" value="Spaetzle"/>
</dbReference>
<reference evidence="8" key="2">
    <citation type="journal article" date="2014" name="BMC Genomics">
        <title>A genomic perspective to assessing quality of mass-reared SIT flies used in Mediterranean fruit fly (Ceratitis capitata) eradication in California.</title>
        <authorList>
            <person name="Calla B."/>
            <person name="Hall B."/>
            <person name="Hou S."/>
            <person name="Geib S.M."/>
        </authorList>
    </citation>
    <scope>NUCLEOTIDE SEQUENCE</scope>
</reference>
<feature type="chain" id="PRO_5004907176" evidence="5">
    <location>
        <begin position="27"/>
        <end position="1013"/>
    </location>
</feature>
<dbReference type="GO" id="GO:0045087">
    <property type="term" value="P:innate immune response"/>
    <property type="evidence" value="ECO:0007669"/>
    <property type="project" value="TreeGrafter"/>
</dbReference>
<gene>
    <name evidence="8" type="primary">SPZ</name>
</gene>
<reference evidence="8" key="1">
    <citation type="submission" date="2013-07" db="EMBL/GenBank/DDBJ databases">
        <authorList>
            <person name="Geib S."/>
        </authorList>
    </citation>
    <scope>NUCLEOTIDE SEQUENCE</scope>
</reference>
<dbReference type="SUPFAM" id="SSF57501">
    <property type="entry name" value="Cystine-knot cytokines"/>
    <property type="match status" value="1"/>
</dbReference>
<organism evidence="8">
    <name type="scientific">Ceratitis capitata</name>
    <name type="common">Mediterranean fruit fly</name>
    <name type="synonym">Tephritis capitata</name>
    <dbReference type="NCBI Taxonomy" id="7213"/>
    <lineage>
        <taxon>Eukaryota</taxon>
        <taxon>Metazoa</taxon>
        <taxon>Ecdysozoa</taxon>
        <taxon>Arthropoda</taxon>
        <taxon>Hexapoda</taxon>
        <taxon>Insecta</taxon>
        <taxon>Pterygota</taxon>
        <taxon>Neoptera</taxon>
        <taxon>Endopterygota</taxon>
        <taxon>Diptera</taxon>
        <taxon>Brachycera</taxon>
        <taxon>Muscomorpha</taxon>
        <taxon>Tephritoidea</taxon>
        <taxon>Tephritidae</taxon>
        <taxon>Ceratitis</taxon>
        <taxon>Ceratitis</taxon>
    </lineage>
</organism>
<evidence type="ECO:0000313" key="8">
    <source>
        <dbReference type="EMBL" id="JAC03240.1"/>
    </source>
</evidence>
<accession>W8CCP9</accession>
<dbReference type="Pfam" id="PF24103">
    <property type="entry name" value="NT_N"/>
    <property type="match status" value="1"/>
</dbReference>
<dbReference type="GO" id="GO:0008083">
    <property type="term" value="F:growth factor activity"/>
    <property type="evidence" value="ECO:0007669"/>
    <property type="project" value="TreeGrafter"/>
</dbReference>
<proteinExistence type="evidence at transcript level"/>
<dbReference type="Pfam" id="PF16077">
    <property type="entry name" value="Spaetzle"/>
    <property type="match status" value="1"/>
</dbReference>
<dbReference type="InterPro" id="IPR056200">
    <property type="entry name" value="NT_N"/>
</dbReference>
<evidence type="ECO:0000256" key="2">
    <source>
        <dbReference type="ARBA" id="ARBA00023157"/>
    </source>
</evidence>
<feature type="region of interest" description="Disordered" evidence="4">
    <location>
        <begin position="956"/>
        <end position="977"/>
    </location>
</feature>
<evidence type="ECO:0000256" key="3">
    <source>
        <dbReference type="ARBA" id="ARBA00023180"/>
    </source>
</evidence>
<dbReference type="GO" id="GO:0005615">
    <property type="term" value="C:extracellular space"/>
    <property type="evidence" value="ECO:0007669"/>
    <property type="project" value="UniProtKB-ARBA"/>
</dbReference>
<evidence type="ECO:0000256" key="1">
    <source>
        <dbReference type="ARBA" id="ARBA00022729"/>
    </source>
</evidence>
<dbReference type="EMBL" id="GAMC01003316">
    <property type="protein sequence ID" value="JAC03240.1"/>
    <property type="molecule type" value="mRNA"/>
</dbReference>
<dbReference type="GO" id="GO:0021556">
    <property type="term" value="P:central nervous system formation"/>
    <property type="evidence" value="ECO:0007669"/>
    <property type="project" value="TreeGrafter"/>
</dbReference>
<keyword evidence="1 5" id="KW-0732">Signal</keyword>
<dbReference type="PANTHER" id="PTHR23199">
    <property type="entry name" value="NEUROTROPHIN 1-RELATED"/>
    <property type="match status" value="1"/>
</dbReference>
<dbReference type="AlphaFoldDB" id="W8CCP9"/>